<keyword evidence="1" id="KW-0812">Transmembrane</keyword>
<protein>
    <submittedName>
        <fullName evidence="2">Uncharacterized protein</fullName>
    </submittedName>
</protein>
<dbReference type="AlphaFoldDB" id="A0A7C9PIT2"/>
<gene>
    <name evidence="2" type="ORF">G3A44_13865</name>
</gene>
<dbReference type="EMBL" id="JAAGOH010000016">
    <property type="protein sequence ID" value="NDY92271.1"/>
    <property type="molecule type" value="Genomic_DNA"/>
</dbReference>
<feature type="transmembrane region" description="Helical" evidence="1">
    <location>
        <begin position="48"/>
        <end position="68"/>
    </location>
</feature>
<feature type="transmembrane region" description="Helical" evidence="1">
    <location>
        <begin position="100"/>
        <end position="118"/>
    </location>
</feature>
<keyword evidence="1" id="KW-0472">Membrane</keyword>
<feature type="transmembrane region" description="Helical" evidence="1">
    <location>
        <begin position="75"/>
        <end position="94"/>
    </location>
</feature>
<dbReference type="RefSeq" id="WP_163458122.1">
    <property type="nucleotide sequence ID" value="NZ_JAAGOH010000016.1"/>
</dbReference>
<organism evidence="2 3">
    <name type="scientific">Ideonella livida</name>
    <dbReference type="NCBI Taxonomy" id="2707176"/>
    <lineage>
        <taxon>Bacteria</taxon>
        <taxon>Pseudomonadati</taxon>
        <taxon>Pseudomonadota</taxon>
        <taxon>Betaproteobacteria</taxon>
        <taxon>Burkholderiales</taxon>
        <taxon>Sphaerotilaceae</taxon>
        <taxon>Ideonella</taxon>
    </lineage>
</organism>
<evidence type="ECO:0000313" key="3">
    <source>
        <dbReference type="Proteomes" id="UP000484255"/>
    </source>
</evidence>
<comment type="caution">
    <text evidence="2">The sequence shown here is derived from an EMBL/GenBank/DDBJ whole genome shotgun (WGS) entry which is preliminary data.</text>
</comment>
<evidence type="ECO:0000256" key="1">
    <source>
        <dbReference type="SAM" id="Phobius"/>
    </source>
</evidence>
<sequence length="162" mass="16842">MPVLRSVPGPSAQAGKPSAYRRIGLAWLALCLLLLAGADPGAGMWREAGPPVALALLWSCALASLRPWRGQVARLWVLAGLTSAAVLLLIHQWSSLGHPPALADGLMWAGLAMLSLRAHEWAARHAVRCPLQSWASRGLCGLAVGLSAGLLAGHGWMGAAPA</sequence>
<feature type="transmembrane region" description="Helical" evidence="1">
    <location>
        <begin position="139"/>
        <end position="157"/>
    </location>
</feature>
<dbReference type="Proteomes" id="UP000484255">
    <property type="component" value="Unassembled WGS sequence"/>
</dbReference>
<keyword evidence="1" id="KW-1133">Transmembrane helix</keyword>
<evidence type="ECO:0000313" key="2">
    <source>
        <dbReference type="EMBL" id="NDY92271.1"/>
    </source>
</evidence>
<proteinExistence type="predicted"/>
<reference evidence="2 3" key="1">
    <citation type="submission" date="2020-02" db="EMBL/GenBank/DDBJ databases">
        <title>Ideonella bacterium strain TBM-1.</title>
        <authorList>
            <person name="Chen W.-M."/>
        </authorList>
    </citation>
    <scope>NUCLEOTIDE SEQUENCE [LARGE SCALE GENOMIC DNA]</scope>
    <source>
        <strain evidence="2 3">TBM-1</strain>
    </source>
</reference>
<keyword evidence="3" id="KW-1185">Reference proteome</keyword>
<accession>A0A7C9PIT2</accession>
<name>A0A7C9PIT2_9BURK</name>